<evidence type="ECO:0000313" key="3">
    <source>
        <dbReference type="EMBL" id="GBN51959.1"/>
    </source>
</evidence>
<dbReference type="EMBL" id="BGPR01133753">
    <property type="protein sequence ID" value="GBN51959.1"/>
    <property type="molecule type" value="Genomic_DNA"/>
</dbReference>
<accession>A0A4Y2PLF8</accession>
<reference evidence="3 4" key="1">
    <citation type="journal article" date="2019" name="Sci. Rep.">
        <title>Orb-weaving spider Araneus ventricosus genome elucidates the spidroin gene catalogue.</title>
        <authorList>
            <person name="Kono N."/>
            <person name="Nakamura H."/>
            <person name="Ohtoshi R."/>
            <person name="Moran D.A.P."/>
            <person name="Shinohara A."/>
            <person name="Yoshida Y."/>
            <person name="Fujiwara M."/>
            <person name="Mori M."/>
            <person name="Tomita M."/>
            <person name="Arakawa K."/>
        </authorList>
    </citation>
    <scope>NUCLEOTIDE SEQUENCE [LARGE SCALE GENOMIC DNA]</scope>
</reference>
<sequence>MADGVQIIRSRLRGRRIPGSKTDSARRSAMHLGVFPKYSTKSVLKPVYPTGSPDDRFYGSHLGDLDCSGTEECPIYCCDYYPDLTLEEEGHEEEVLLRHHIEKKSGSPLTFAERQKLLRSPKTERTGGDKQTLKDAVPESSPSESAHTVKKRMIEVEDESAENSPIFRS</sequence>
<dbReference type="AlphaFoldDB" id="A0A4Y2PLF8"/>
<keyword evidence="4" id="KW-1185">Reference proteome</keyword>
<dbReference type="EMBL" id="BGPR01133736">
    <property type="protein sequence ID" value="GBN51911.1"/>
    <property type="molecule type" value="Genomic_DNA"/>
</dbReference>
<evidence type="ECO:0000256" key="1">
    <source>
        <dbReference type="SAM" id="MobiDB-lite"/>
    </source>
</evidence>
<feature type="compositionally biased region" description="Basic and acidic residues" evidence="1">
    <location>
        <begin position="115"/>
        <end position="137"/>
    </location>
</feature>
<evidence type="ECO:0000313" key="2">
    <source>
        <dbReference type="EMBL" id="GBN51911.1"/>
    </source>
</evidence>
<evidence type="ECO:0000313" key="4">
    <source>
        <dbReference type="Proteomes" id="UP000499080"/>
    </source>
</evidence>
<feature type="non-terminal residue" evidence="3">
    <location>
        <position position="169"/>
    </location>
</feature>
<comment type="caution">
    <text evidence="3">The sequence shown here is derived from an EMBL/GenBank/DDBJ whole genome shotgun (WGS) entry which is preliminary data.</text>
</comment>
<gene>
    <name evidence="2" type="ORF">AVEN_255635_1</name>
    <name evidence="3" type="ORF">AVEN_62517_1</name>
</gene>
<protein>
    <submittedName>
        <fullName evidence="3">Uncharacterized protein</fullName>
    </submittedName>
</protein>
<feature type="region of interest" description="Disordered" evidence="1">
    <location>
        <begin position="115"/>
        <end position="169"/>
    </location>
</feature>
<organism evidence="3 4">
    <name type="scientific">Araneus ventricosus</name>
    <name type="common">Orbweaver spider</name>
    <name type="synonym">Epeira ventricosa</name>
    <dbReference type="NCBI Taxonomy" id="182803"/>
    <lineage>
        <taxon>Eukaryota</taxon>
        <taxon>Metazoa</taxon>
        <taxon>Ecdysozoa</taxon>
        <taxon>Arthropoda</taxon>
        <taxon>Chelicerata</taxon>
        <taxon>Arachnida</taxon>
        <taxon>Araneae</taxon>
        <taxon>Araneomorphae</taxon>
        <taxon>Entelegynae</taxon>
        <taxon>Araneoidea</taxon>
        <taxon>Araneidae</taxon>
        <taxon>Araneus</taxon>
    </lineage>
</organism>
<dbReference type="Proteomes" id="UP000499080">
    <property type="component" value="Unassembled WGS sequence"/>
</dbReference>
<proteinExistence type="predicted"/>
<name>A0A4Y2PLF8_ARAVE</name>